<accession>D1Q0S2</accession>
<name>D1Q0S2_9BACT</name>
<dbReference type="HOGENOM" id="CLU_082062_0_0_10"/>
<keyword evidence="1" id="KW-0732">Signal</keyword>
<evidence type="ECO:0008006" key="4">
    <source>
        <dbReference type="Google" id="ProtNLM"/>
    </source>
</evidence>
<evidence type="ECO:0000256" key="1">
    <source>
        <dbReference type="SAM" id="SignalP"/>
    </source>
</evidence>
<reference evidence="2 3" key="1">
    <citation type="submission" date="2009-10" db="EMBL/GenBank/DDBJ databases">
        <authorList>
            <person name="Qin X."/>
            <person name="Bachman B."/>
            <person name="Battles P."/>
            <person name="Bell A."/>
            <person name="Bess C."/>
            <person name="Bickham C."/>
            <person name="Chaboub L."/>
            <person name="Chen D."/>
            <person name="Coyle M."/>
            <person name="Deiros D.R."/>
            <person name="Dinh H."/>
            <person name="Forbes L."/>
            <person name="Fowler G."/>
            <person name="Francisco L."/>
            <person name="Fu Q."/>
            <person name="Gubbala S."/>
            <person name="Hale W."/>
            <person name="Han Y."/>
            <person name="Hemphill L."/>
            <person name="Highlander S.K."/>
            <person name="Hirani K."/>
            <person name="Hogues M."/>
            <person name="Jackson L."/>
            <person name="Jakkamsetti A."/>
            <person name="Javaid M."/>
            <person name="Jiang H."/>
            <person name="Korchina V."/>
            <person name="Kovar C."/>
            <person name="Lara F."/>
            <person name="Lee S."/>
            <person name="Mata R."/>
            <person name="Mathew T."/>
            <person name="Moen C."/>
            <person name="Morales K."/>
            <person name="Munidasa M."/>
            <person name="Nazareth L."/>
            <person name="Ngo R."/>
            <person name="Nguyen L."/>
            <person name="Okwuonu G."/>
            <person name="Ongeri F."/>
            <person name="Patil S."/>
            <person name="Petrosino J."/>
            <person name="Pham C."/>
            <person name="Pham P."/>
            <person name="Pu L.-L."/>
            <person name="Puazo M."/>
            <person name="Raj R."/>
            <person name="Reid J."/>
            <person name="Rouhana J."/>
            <person name="Saada N."/>
            <person name="Shang Y."/>
            <person name="Simmons D."/>
            <person name="Thornton R."/>
            <person name="Warren J."/>
            <person name="Weissenberger G."/>
            <person name="Zhang J."/>
            <person name="Zhang L."/>
            <person name="Zhou C."/>
            <person name="Zhu D."/>
            <person name="Muzny D."/>
            <person name="Worley K."/>
            <person name="Gibbs R."/>
        </authorList>
    </citation>
    <scope>NUCLEOTIDE SEQUENCE [LARGE SCALE GENOMIC DNA]</scope>
    <source>
        <strain evidence="2 3">DSM 17361</strain>
    </source>
</reference>
<dbReference type="Proteomes" id="UP000003160">
    <property type="component" value="Unassembled WGS sequence"/>
</dbReference>
<evidence type="ECO:0000313" key="3">
    <source>
        <dbReference type="Proteomes" id="UP000003160"/>
    </source>
</evidence>
<organism evidence="2 3">
    <name type="scientific">Hallella bergensis DSM 17361</name>
    <dbReference type="NCBI Taxonomy" id="585502"/>
    <lineage>
        <taxon>Bacteria</taxon>
        <taxon>Pseudomonadati</taxon>
        <taxon>Bacteroidota</taxon>
        <taxon>Bacteroidia</taxon>
        <taxon>Bacteroidales</taxon>
        <taxon>Prevotellaceae</taxon>
        <taxon>Hallella</taxon>
    </lineage>
</organism>
<feature type="chain" id="PRO_5003026121" description="FrrB" evidence="1">
    <location>
        <begin position="25"/>
        <end position="247"/>
    </location>
</feature>
<proteinExistence type="predicted"/>
<keyword evidence="3" id="KW-1185">Reference proteome</keyword>
<dbReference type="SUPFAM" id="SSF56935">
    <property type="entry name" value="Porins"/>
    <property type="match status" value="1"/>
</dbReference>
<dbReference type="AlphaFoldDB" id="D1Q0S2"/>
<evidence type="ECO:0000313" key="2">
    <source>
        <dbReference type="EMBL" id="EFA42778.1"/>
    </source>
</evidence>
<sequence>MMKIKIIFASILGAVMTLSSAASAQDKVTVNGNIDLVNNYVWRGMDQNSGFSVQPSLGLSYKGLSLSAWCSQSLTNNADRDVQELDINLSYSIGGLSATLTDYWWGGLHNPYGYYKQGPTDNPIDGGHHFEATVAYNFSTKLPLTLSWSTWFAGADMRTDSDKRCCSTYINASYDIACPAEVTLTPSIGFTPWKGYYNGKAAITDVSLKASKSFGISGKFSIPLFVQAIVSPTNDHVYLVAGAGIGF</sequence>
<dbReference type="OrthoDB" id="1065092at2"/>
<gene>
    <name evidence="2" type="ORF">HMPREF0645_2807</name>
</gene>
<dbReference type="RefSeq" id="WP_007175196.1">
    <property type="nucleotide sequence ID" value="NZ_GG704783.1"/>
</dbReference>
<dbReference type="GeneID" id="93330221"/>
<protein>
    <recommendedName>
        <fullName evidence="4">FrrB</fullName>
    </recommendedName>
</protein>
<dbReference type="InterPro" id="IPR010239">
    <property type="entry name" value="CHP02001"/>
</dbReference>
<dbReference type="EMBL" id="ACKS01000111">
    <property type="protein sequence ID" value="EFA42778.1"/>
    <property type="molecule type" value="Genomic_DNA"/>
</dbReference>
<comment type="caution">
    <text evidence="2">The sequence shown here is derived from an EMBL/GenBank/DDBJ whole genome shotgun (WGS) entry which is preliminary data.</text>
</comment>
<dbReference type="eggNOG" id="ENOG5031HS3">
    <property type="taxonomic scope" value="Bacteria"/>
</dbReference>
<feature type="signal peptide" evidence="1">
    <location>
        <begin position="1"/>
        <end position="24"/>
    </location>
</feature>
<dbReference type="Pfam" id="PF09694">
    <property type="entry name" value="Gcw_chp"/>
    <property type="match status" value="1"/>
</dbReference>